<dbReference type="Proteomes" id="UP000199439">
    <property type="component" value="Unassembled WGS sequence"/>
</dbReference>
<organism evidence="1 2">
    <name type="scientific">Algibacter pectinivorans</name>
    <dbReference type="NCBI Taxonomy" id="870482"/>
    <lineage>
        <taxon>Bacteria</taxon>
        <taxon>Pseudomonadati</taxon>
        <taxon>Bacteroidota</taxon>
        <taxon>Flavobacteriia</taxon>
        <taxon>Flavobacteriales</taxon>
        <taxon>Flavobacteriaceae</taxon>
        <taxon>Algibacter</taxon>
    </lineage>
</organism>
<dbReference type="RefSeq" id="WP_092853945.1">
    <property type="nucleotide sequence ID" value="NZ_FOMI01000017.1"/>
</dbReference>
<name>A0A1I1SAE4_9FLAO</name>
<dbReference type="STRING" id="870482.SAMN04487987_1173"/>
<accession>A0A1I1SAE4</accession>
<dbReference type="EMBL" id="FOMI01000017">
    <property type="protein sequence ID" value="SFD43302.1"/>
    <property type="molecule type" value="Genomic_DNA"/>
</dbReference>
<dbReference type="OrthoDB" id="1443507at2"/>
<keyword evidence="2" id="KW-1185">Reference proteome</keyword>
<proteinExistence type="predicted"/>
<evidence type="ECO:0000313" key="1">
    <source>
        <dbReference type="EMBL" id="SFD43302.1"/>
    </source>
</evidence>
<sequence length="121" mass="13890">MKNIKDIEFNDIAFIEQKGRKAVILYGKDKIRAENLHKAMTEKGFNFKSKPESNGCYTIGLDVESYGTTLILETKLKKETYPQLVWLENSSISDVIIAYKDGKNTELIYPTFPLNSLFYPN</sequence>
<dbReference type="AlphaFoldDB" id="A0A1I1SAE4"/>
<gene>
    <name evidence="1" type="ORF">SAMN04487987_1173</name>
</gene>
<reference evidence="2" key="1">
    <citation type="submission" date="2016-10" db="EMBL/GenBank/DDBJ databases">
        <authorList>
            <person name="Varghese N."/>
            <person name="Submissions S."/>
        </authorList>
    </citation>
    <scope>NUCLEOTIDE SEQUENCE [LARGE SCALE GENOMIC DNA]</scope>
    <source>
        <strain evidence="2">DSM 25730</strain>
    </source>
</reference>
<evidence type="ECO:0000313" key="2">
    <source>
        <dbReference type="Proteomes" id="UP000199439"/>
    </source>
</evidence>
<protein>
    <submittedName>
        <fullName evidence="1">Uncharacterized protein</fullName>
    </submittedName>
</protein>